<dbReference type="GO" id="GO:0061775">
    <property type="term" value="F:cohesin loader activity"/>
    <property type="evidence" value="ECO:0007669"/>
    <property type="project" value="InterPro"/>
</dbReference>
<dbReference type="GO" id="GO:0140588">
    <property type="term" value="P:chromatin looping"/>
    <property type="evidence" value="ECO:0007669"/>
    <property type="project" value="InterPro"/>
</dbReference>
<feature type="region of interest" description="Disordered" evidence="8">
    <location>
        <begin position="564"/>
        <end position="605"/>
    </location>
</feature>
<sequence>MDPNWRPAVQVVINTANGYGQSYGPNAQTQQRQTRPLAVDEALQYSPMSSAPVFGLDCVLRPDIGRPSNTTSINHILQAGRSALSDLDSDVKSGTDESSRLDTSREYLQQLLDGDQLTEFKFKLPPGAGVTQNPPSTSDGIASRRDNLGPFAKMLLDSTDIAFRYPESTAPTLKVTPKAESIGPPQKLASWNERARNLNKSMTPSIPSHAQLSVVIPTKTIPPDTPHKPGAKSGGDKLTSIRLKDQKEEADAALMKLQDLLHEIFEAEDQLEPGSDGPNAIFSVAQSLEVSGFILSSDVHGHIQKAIRKVVGFNRLQDIPSDYINRIQKLCEKPIVAAQSPDLKLDHPSNESGAQHWLKKPGDMQNALLAIATLLLTMSGRQSERDLCPEDLVEAIPNVLNQVFDNCIISAAESRSGGKDANYFEFFSAQKGVIGGLIHQSRKVLSLFADFLTRVDVTEGTITATEFFAAKLIFVENAHTDKDSAIGFQRYESVRRGAMDVLAKIFSKYPDQRPFILDEILVSLEKLPSTRQSARQFKLADGKSIQLLTALVMQLVQTTALDTPVSRSARMKRRPPASAGDDNDESMEDAKSEADEGEDEDEKEASLERLATKVNRLYDNAVRSAQYIVKFIVQRAMTSTKTGDQPFRNILDLFTEDLLGVIGSTDWPAAELLLRIMASQMVGIADLDKSPATAKSMALELLGWMGSGISDLIVTAQHLLPAMEEFDGDLTDSLRQLFDEYSARSLHPQDLIVPEGPYRMTLEYFLQDKNVDASARGFYLTHWAKTACSVYYNSEDKEEIGYDNVTESLVGLFNKLFSDPLWLETNRHFGKVSNAHGRFAYILTVLNSSFCKAFDTILKVLLNSIVSDQAKVRTRSLKSVIYMLEKDPSLLDRDASVMRVILRCATDASPMVRDSALSLIAKCITLKPKLEEDGCRSILACAGDPTAGVRKRCIGLLRDIYLRTPRTELKLAILDSFLQRTGDLEESVATLACQTFEEIWLAPFYDLIDSAQDGPKLKVGLGEQVSLIVNLVQRSDTALETLGACLRKVLSSNSKSSSTNFKVCKAMVSTMFEKLVEDNDNSGKQDQQALLQTITVFAKANAKLFSPDQLETLHPYIGHLATAEDLFIFRSAVVIYRCVLPYLSSAHNTLLKEIQNDLFKSVAKLARSELNEVMACLWTINGVLQNTDRLVKLTISVLKPIQHYKNVDLSDNANSAVLARAKSYIRIAGCVGRHCDLEKYEPHFKSSFPSWNGGSVAGLMVDSIVPFTISKQPMELRVMALESLGSICQSWPGQFGRDESRQILSMVFKEDNPILQNIVLRSFADFFAMHEGRAEKAVLPTAEIADQENSTRLGGSMKASDNDGAAALIAQHFLQNMLRVAQSRQDTYALTAIELIASINRQGLVHPKECAGVLVSLETSTVPAIAKIAFETHKMLHQQYESMFEREYMRAVQEAFYYQRDVVGDASGALNRPYVAKLAPLFEIVKISNSRYQKKFLSNFCSKVNFELKKLDATGNPPEHLLMARFVSQNLAFFDYNQLAELVPTIGCMEHIVASTGTVVAHSIEMELFLPQLGLAEGMPPVPLADPNAPINQPPHQVKSATLRLLATAAAALSMLWEARTYLRRLYGVNAHVRNKEAKGGAKELNKSATKVPGVSGEKLWDAMARNMATLDSEENMISKCREFATLLAIDDEFKVGEDEAVEDDSLEGAVDDDMGATMAAQRPMKRKSSVSGTNPPKKPRARKNVSAKKRASTEPDEDMDWGE</sequence>
<dbReference type="GO" id="GO:1990414">
    <property type="term" value="P:replication-born double-strand break repair via sister chromatid exchange"/>
    <property type="evidence" value="ECO:0007669"/>
    <property type="project" value="TreeGrafter"/>
</dbReference>
<dbReference type="GO" id="GO:0071169">
    <property type="term" value="P:establishment of protein localization to chromatin"/>
    <property type="evidence" value="ECO:0007669"/>
    <property type="project" value="TreeGrafter"/>
</dbReference>
<dbReference type="GO" id="GO:0034087">
    <property type="term" value="P:establishment of mitotic sister chromatid cohesion"/>
    <property type="evidence" value="ECO:0007669"/>
    <property type="project" value="TreeGrafter"/>
</dbReference>
<dbReference type="PANTHER" id="PTHR21704">
    <property type="entry name" value="NIPPED-B-LIKE PROTEIN DELANGIN SCC2-RELATED"/>
    <property type="match status" value="1"/>
</dbReference>
<feature type="coiled-coil region" evidence="7">
    <location>
        <begin position="240"/>
        <end position="270"/>
    </location>
</feature>
<dbReference type="GO" id="GO:0010468">
    <property type="term" value="P:regulation of gene expression"/>
    <property type="evidence" value="ECO:0007669"/>
    <property type="project" value="InterPro"/>
</dbReference>
<evidence type="ECO:0000256" key="7">
    <source>
        <dbReference type="SAM" id="Coils"/>
    </source>
</evidence>
<keyword evidence="4 6" id="KW-0539">Nucleus</keyword>
<feature type="domain" description="Sister chromatid cohesion C-terminal" evidence="9">
    <location>
        <begin position="1367"/>
        <end position="1552"/>
    </location>
</feature>
<name>A0A7R7ZT25_ASPCH</name>
<dbReference type="CDD" id="cd23958">
    <property type="entry name" value="SCC2"/>
    <property type="match status" value="1"/>
</dbReference>
<evidence type="ECO:0000313" key="10">
    <source>
        <dbReference type="EMBL" id="BCR92436.1"/>
    </source>
</evidence>
<keyword evidence="5 6" id="KW-0131">Cell cycle</keyword>
<evidence type="ECO:0000256" key="4">
    <source>
        <dbReference type="ARBA" id="ARBA00023242"/>
    </source>
</evidence>
<dbReference type="Gene3D" id="1.25.10.10">
    <property type="entry name" value="Leucine-rich Repeat Variant"/>
    <property type="match status" value="1"/>
</dbReference>
<reference evidence="10" key="1">
    <citation type="submission" date="2021-01" db="EMBL/GenBank/DDBJ databases">
        <authorList>
            <consortium name="Aspergillus chevalieri M1 genome sequencing consortium"/>
            <person name="Kazuki M."/>
            <person name="Futagami T."/>
        </authorList>
    </citation>
    <scope>NUCLEOTIDE SEQUENCE</scope>
    <source>
        <strain evidence="10">M1</strain>
    </source>
</reference>
<evidence type="ECO:0000256" key="2">
    <source>
        <dbReference type="ARBA" id="ARBA00009252"/>
    </source>
</evidence>
<dbReference type="RefSeq" id="XP_043140949.1">
    <property type="nucleotide sequence ID" value="XM_043283695.1"/>
</dbReference>
<evidence type="ECO:0000313" key="11">
    <source>
        <dbReference type="Proteomes" id="UP000637239"/>
    </source>
</evidence>
<dbReference type="GeneID" id="66986785"/>
<dbReference type="GO" id="GO:0003682">
    <property type="term" value="F:chromatin binding"/>
    <property type="evidence" value="ECO:0007669"/>
    <property type="project" value="TreeGrafter"/>
</dbReference>
<dbReference type="EMBL" id="AP024423">
    <property type="protein sequence ID" value="BCR92436.1"/>
    <property type="molecule type" value="Genomic_DNA"/>
</dbReference>
<comment type="similarity">
    <text evidence="2 6">Belongs to the SCC2/Nipped-B family.</text>
</comment>
<feature type="compositionally biased region" description="Acidic residues" evidence="8">
    <location>
        <begin position="1755"/>
        <end position="1764"/>
    </location>
</feature>
<evidence type="ECO:0000256" key="8">
    <source>
        <dbReference type="SAM" id="MobiDB-lite"/>
    </source>
</evidence>
<feature type="compositionally biased region" description="Basic residues" evidence="8">
    <location>
        <begin position="1738"/>
        <end position="1751"/>
    </location>
</feature>
<evidence type="ECO:0000259" key="9">
    <source>
        <dbReference type="Pfam" id="PF12830"/>
    </source>
</evidence>
<gene>
    <name evidence="10" type="primary">SCC2</name>
    <name evidence="10" type="ORF">ACHE_80336S</name>
</gene>
<comment type="subcellular location">
    <subcellularLocation>
        <location evidence="1 6">Nucleus</location>
    </subcellularLocation>
</comment>
<dbReference type="SUPFAM" id="SSF48371">
    <property type="entry name" value="ARM repeat"/>
    <property type="match status" value="1"/>
</dbReference>
<dbReference type="Proteomes" id="UP000637239">
    <property type="component" value="Chromosome 8"/>
</dbReference>
<keyword evidence="11" id="KW-1185">Reference proteome</keyword>
<protein>
    <recommendedName>
        <fullName evidence="6">Sister chromatid cohesion protein</fullName>
    </recommendedName>
</protein>
<keyword evidence="3 6" id="KW-0677">Repeat</keyword>
<dbReference type="GO" id="GO:0090694">
    <property type="term" value="C:Scc2-Scc4 cohesin loading complex"/>
    <property type="evidence" value="ECO:0007669"/>
    <property type="project" value="TreeGrafter"/>
</dbReference>
<dbReference type="KEGG" id="ache:ACHE_80336S"/>
<dbReference type="Pfam" id="PF12830">
    <property type="entry name" value="Nipped-B_C"/>
    <property type="match status" value="1"/>
</dbReference>
<dbReference type="FunFam" id="1.25.10.10:FF:000494">
    <property type="entry name" value="Sister chromatid cohesion protein"/>
    <property type="match status" value="1"/>
</dbReference>
<evidence type="ECO:0000256" key="5">
    <source>
        <dbReference type="ARBA" id="ARBA00023306"/>
    </source>
</evidence>
<organism evidence="10 11">
    <name type="scientific">Aspergillus chevalieri</name>
    <name type="common">Eurotium chevalieri</name>
    <dbReference type="NCBI Taxonomy" id="182096"/>
    <lineage>
        <taxon>Eukaryota</taxon>
        <taxon>Fungi</taxon>
        <taxon>Dikarya</taxon>
        <taxon>Ascomycota</taxon>
        <taxon>Pezizomycotina</taxon>
        <taxon>Eurotiomycetes</taxon>
        <taxon>Eurotiomycetidae</taxon>
        <taxon>Eurotiales</taxon>
        <taxon>Aspergillaceae</taxon>
        <taxon>Aspergillus</taxon>
        <taxon>Aspergillus subgen. Aspergillus</taxon>
    </lineage>
</organism>
<dbReference type="InterPro" id="IPR016024">
    <property type="entry name" value="ARM-type_fold"/>
</dbReference>
<reference evidence="10" key="2">
    <citation type="submission" date="2021-02" db="EMBL/GenBank/DDBJ databases">
        <title>Aspergillus chevalieri M1 genome sequence.</title>
        <authorList>
            <person name="Kadooka C."/>
            <person name="Mori K."/>
            <person name="Futagami T."/>
        </authorList>
    </citation>
    <scope>NUCLEOTIDE SEQUENCE</scope>
    <source>
        <strain evidence="10">M1</strain>
    </source>
</reference>
<keyword evidence="7" id="KW-0175">Coiled coil</keyword>
<feature type="region of interest" description="Disordered" evidence="8">
    <location>
        <begin position="219"/>
        <end position="238"/>
    </location>
</feature>
<evidence type="ECO:0000256" key="3">
    <source>
        <dbReference type="ARBA" id="ARBA00022737"/>
    </source>
</evidence>
<proteinExistence type="inferred from homology"/>
<dbReference type="Pfam" id="PF12765">
    <property type="entry name" value="Cohesin_HEAT"/>
    <property type="match status" value="1"/>
</dbReference>
<evidence type="ECO:0000256" key="6">
    <source>
        <dbReference type="RuleBase" id="RU364107"/>
    </source>
</evidence>
<evidence type="ECO:0000256" key="1">
    <source>
        <dbReference type="ARBA" id="ARBA00004123"/>
    </source>
</evidence>
<dbReference type="InterPro" id="IPR033031">
    <property type="entry name" value="Scc2/Nipped-B"/>
</dbReference>
<dbReference type="InterPro" id="IPR011989">
    <property type="entry name" value="ARM-like"/>
</dbReference>
<feature type="region of interest" description="Disordered" evidence="8">
    <location>
        <begin position="1707"/>
        <end position="1764"/>
    </location>
</feature>
<accession>A0A7R7ZT25</accession>
<dbReference type="InterPro" id="IPR026003">
    <property type="entry name" value="Cohesin_HEAT"/>
</dbReference>
<dbReference type="InterPro" id="IPR024986">
    <property type="entry name" value="Nipped-B_C"/>
</dbReference>
<dbReference type="PANTHER" id="PTHR21704:SF18">
    <property type="entry name" value="NIPPED-B-LIKE PROTEIN"/>
    <property type="match status" value="1"/>
</dbReference>